<accession>A0AAV1RLK8</accession>
<keyword evidence="2" id="KW-1185">Reference proteome</keyword>
<dbReference type="EMBL" id="CAWUPB010001087">
    <property type="protein sequence ID" value="CAK7337534.1"/>
    <property type="molecule type" value="Genomic_DNA"/>
</dbReference>
<protein>
    <submittedName>
        <fullName evidence="1">Uncharacterized protein</fullName>
    </submittedName>
</protein>
<name>A0AAV1RLK8_9ROSI</name>
<dbReference type="Proteomes" id="UP001314170">
    <property type="component" value="Unassembled WGS sequence"/>
</dbReference>
<dbReference type="AlphaFoldDB" id="A0AAV1RLK8"/>
<evidence type="ECO:0000313" key="2">
    <source>
        <dbReference type="Proteomes" id="UP001314170"/>
    </source>
</evidence>
<sequence>MGSAAIVDGSLWDKVVLAEIAVAGVVSAKLRVARVAVSDPILFRFRPLLQRVRNWGSCPEVGAVQAAICSMVRSAEIVDLEGSCLQAAICGDGGLRGWGIRELRIAGIT</sequence>
<gene>
    <name evidence="1" type="ORF">DCAF_LOCUS12569</name>
</gene>
<comment type="caution">
    <text evidence="1">The sequence shown here is derived from an EMBL/GenBank/DDBJ whole genome shotgun (WGS) entry which is preliminary data.</text>
</comment>
<proteinExistence type="predicted"/>
<evidence type="ECO:0000313" key="1">
    <source>
        <dbReference type="EMBL" id="CAK7337534.1"/>
    </source>
</evidence>
<organism evidence="1 2">
    <name type="scientific">Dovyalis caffra</name>
    <dbReference type="NCBI Taxonomy" id="77055"/>
    <lineage>
        <taxon>Eukaryota</taxon>
        <taxon>Viridiplantae</taxon>
        <taxon>Streptophyta</taxon>
        <taxon>Embryophyta</taxon>
        <taxon>Tracheophyta</taxon>
        <taxon>Spermatophyta</taxon>
        <taxon>Magnoliopsida</taxon>
        <taxon>eudicotyledons</taxon>
        <taxon>Gunneridae</taxon>
        <taxon>Pentapetalae</taxon>
        <taxon>rosids</taxon>
        <taxon>fabids</taxon>
        <taxon>Malpighiales</taxon>
        <taxon>Salicaceae</taxon>
        <taxon>Flacourtieae</taxon>
        <taxon>Dovyalis</taxon>
    </lineage>
</organism>
<reference evidence="1 2" key="1">
    <citation type="submission" date="2024-01" db="EMBL/GenBank/DDBJ databases">
        <authorList>
            <person name="Waweru B."/>
        </authorList>
    </citation>
    <scope>NUCLEOTIDE SEQUENCE [LARGE SCALE GENOMIC DNA]</scope>
</reference>